<feature type="region of interest" description="Disordered" evidence="1">
    <location>
        <begin position="34"/>
        <end position="55"/>
    </location>
</feature>
<organism evidence="2 3">
    <name type="scientific">Streptantibioticus rubrisoli</name>
    <dbReference type="NCBI Taxonomy" id="1387313"/>
    <lineage>
        <taxon>Bacteria</taxon>
        <taxon>Bacillati</taxon>
        <taxon>Actinomycetota</taxon>
        <taxon>Actinomycetes</taxon>
        <taxon>Kitasatosporales</taxon>
        <taxon>Streptomycetaceae</taxon>
        <taxon>Streptantibioticus</taxon>
    </lineage>
</organism>
<sequence>MQNLEAICGNSWEIAEVKLPGGFIDNSRIMRDLDNDSDSDRLSNGIGGGAGAFGS</sequence>
<proteinExistence type="predicted"/>
<dbReference type="Proteomes" id="UP001206206">
    <property type="component" value="Unassembled WGS sequence"/>
</dbReference>
<dbReference type="EMBL" id="JANFNH010000042">
    <property type="protein sequence ID" value="MCQ4045438.1"/>
    <property type="molecule type" value="Genomic_DNA"/>
</dbReference>
<evidence type="ECO:0000256" key="1">
    <source>
        <dbReference type="SAM" id="MobiDB-lite"/>
    </source>
</evidence>
<gene>
    <name evidence="2" type="ORF">NON19_26245</name>
</gene>
<reference evidence="2 3" key="1">
    <citation type="submission" date="2022-06" db="EMBL/GenBank/DDBJ databases">
        <title>Draft genome sequence of type strain Streptomyces rubrisoli DSM 42083.</title>
        <authorList>
            <person name="Duangmal K."/>
            <person name="Klaysubun C."/>
        </authorList>
    </citation>
    <scope>NUCLEOTIDE SEQUENCE [LARGE SCALE GENOMIC DNA]</scope>
    <source>
        <strain evidence="2 3">DSM 42083</strain>
    </source>
</reference>
<protein>
    <submittedName>
        <fullName evidence="2">Uncharacterized protein</fullName>
    </submittedName>
</protein>
<feature type="compositionally biased region" description="Gly residues" evidence="1">
    <location>
        <begin position="45"/>
        <end position="55"/>
    </location>
</feature>
<comment type="caution">
    <text evidence="2">The sequence shown here is derived from an EMBL/GenBank/DDBJ whole genome shotgun (WGS) entry which is preliminary data.</text>
</comment>
<evidence type="ECO:0000313" key="3">
    <source>
        <dbReference type="Proteomes" id="UP001206206"/>
    </source>
</evidence>
<keyword evidence="3" id="KW-1185">Reference proteome</keyword>
<evidence type="ECO:0000313" key="2">
    <source>
        <dbReference type="EMBL" id="MCQ4045438.1"/>
    </source>
</evidence>
<name>A0ABT1PLJ0_9ACTN</name>
<dbReference type="RefSeq" id="WP_255931572.1">
    <property type="nucleotide sequence ID" value="NZ_JANFNH010000042.1"/>
</dbReference>
<accession>A0ABT1PLJ0</accession>